<comment type="caution">
    <text evidence="1">The sequence shown here is derived from an EMBL/GenBank/DDBJ whole genome shotgun (WGS) entry which is preliminary data.</text>
</comment>
<dbReference type="STRING" id="1069536.SINU_12150"/>
<proteinExistence type="predicted"/>
<dbReference type="AlphaFoldDB" id="A0A0U1QLG5"/>
<dbReference type="Proteomes" id="UP000035553">
    <property type="component" value="Unassembled WGS sequence"/>
</dbReference>
<reference evidence="1 2" key="1">
    <citation type="journal article" date="2011" name="J. Bacteriol.">
        <title>Draft genome sequence of Sporolactobacillus inulinus strain CASD, an efficient D-lactic acid-producing bacterium with high-concentration lactate tolerance capability.</title>
        <authorList>
            <person name="Yu B."/>
            <person name="Su F."/>
            <person name="Wang L."/>
            <person name="Xu K."/>
            <person name="Zhao B."/>
            <person name="Xu P."/>
        </authorList>
    </citation>
    <scope>NUCLEOTIDE SEQUENCE [LARGE SCALE GENOMIC DNA]</scope>
    <source>
        <strain evidence="1 2">CASD</strain>
    </source>
</reference>
<dbReference type="EMBL" id="AFVQ02000180">
    <property type="protein sequence ID" value="KLI01639.1"/>
    <property type="molecule type" value="Genomic_DNA"/>
</dbReference>
<protein>
    <submittedName>
        <fullName evidence="1">Uncharacterized protein</fullName>
    </submittedName>
</protein>
<dbReference type="RefSeq" id="WP_010024463.1">
    <property type="nucleotide sequence ID" value="NZ_AFVQ02000180.1"/>
</dbReference>
<evidence type="ECO:0000313" key="2">
    <source>
        <dbReference type="Proteomes" id="UP000035553"/>
    </source>
</evidence>
<accession>A0A0U1QLG5</accession>
<organism evidence="1 2">
    <name type="scientific">Sporolactobacillus inulinus CASD</name>
    <dbReference type="NCBI Taxonomy" id="1069536"/>
    <lineage>
        <taxon>Bacteria</taxon>
        <taxon>Bacillati</taxon>
        <taxon>Bacillota</taxon>
        <taxon>Bacilli</taxon>
        <taxon>Bacillales</taxon>
        <taxon>Sporolactobacillaceae</taxon>
        <taxon>Sporolactobacillus</taxon>
    </lineage>
</organism>
<keyword evidence="2" id="KW-1185">Reference proteome</keyword>
<name>A0A0U1QLG5_9BACL</name>
<dbReference type="OrthoDB" id="2972180at2"/>
<sequence length="81" mass="9511">MNYNINNNVAIFYHTLENAKNCKVMFADGSVYWQKTIPNTVHWYIIGERKKLYLDEKCEQLADVTRADKIKECKRLGLIKG</sequence>
<evidence type="ECO:0000313" key="1">
    <source>
        <dbReference type="EMBL" id="KLI01639.1"/>
    </source>
</evidence>
<gene>
    <name evidence="1" type="ORF">SINU_12150</name>
</gene>